<proteinExistence type="predicted"/>
<feature type="coiled-coil region" evidence="1">
    <location>
        <begin position="23"/>
        <end position="64"/>
    </location>
</feature>
<keyword evidence="4" id="KW-1185">Reference proteome</keyword>
<comment type="caution">
    <text evidence="3">The sequence shown here is derived from an EMBL/GenBank/DDBJ whole genome shotgun (WGS) entry which is preliminary data.</text>
</comment>
<evidence type="ECO:0000259" key="2">
    <source>
        <dbReference type="Pfam" id="PF12937"/>
    </source>
</evidence>
<dbReference type="Gene3D" id="3.80.10.10">
    <property type="entry name" value="Ribonuclease Inhibitor"/>
    <property type="match status" value="1"/>
</dbReference>
<accession>A0A9W8MNE2</accession>
<protein>
    <recommendedName>
        <fullName evidence="2">F-box domain-containing protein</fullName>
    </recommendedName>
</protein>
<sequence>MSPSAFNLARLLSTNDPLDPDEKQHARSKVTALNKRLEDLRLLCEQLENELAEHKLLLSLSREIPNELLGAIFELIIPPVVGYESKQDLTNLRLVCKKWRDAAEITHRLWSGLAIDVEDESLSFEKIAAWYSRSGDVRRSLVVFPSWHSMRDMDSCQLPHPVLCRLLTEGPVIDNLTISCTAVACLERFAQVFHSDEGATLPWHAIRSCTISFETEYWTRSTSTPEGTTIFPPSLSSLTFTSQRNPANWGEDENVLSFIQPTVLQHLTYLNLQCLWRQSLLSILSALQDCNKVETLVVAGGHEDTRATHTVETSLPQGICLPQVKTLRIGGTCAFSISLMLKTLQTPNAVNLDIDLGSTRCCTLPLRNVNTAASADREIVWWSRISANLAAFKRLRHLRIRSTEMNSSTLTKCLKNFPSLTHITLENIWFKSEEDPSFGFSKPSHQRQDSVAGLDRPCIEVVELLGKTRGFDLSYIQDLVGTGAPKIMLV</sequence>
<dbReference type="AlphaFoldDB" id="A0A9W8MNE2"/>
<reference evidence="3" key="1">
    <citation type="submission" date="2022-06" db="EMBL/GenBank/DDBJ databases">
        <title>Genome Sequence of Candolleomyces eurysporus.</title>
        <authorList>
            <person name="Buettner E."/>
        </authorList>
    </citation>
    <scope>NUCLEOTIDE SEQUENCE</scope>
    <source>
        <strain evidence="3">VTCC 930004</strain>
    </source>
</reference>
<name>A0A9W8MNE2_9AGAR</name>
<evidence type="ECO:0000256" key="1">
    <source>
        <dbReference type="SAM" id="Coils"/>
    </source>
</evidence>
<dbReference type="InterPro" id="IPR032675">
    <property type="entry name" value="LRR_dom_sf"/>
</dbReference>
<keyword evidence="1" id="KW-0175">Coiled coil</keyword>
<dbReference type="OrthoDB" id="3365698at2759"/>
<dbReference type="Gene3D" id="1.20.1280.50">
    <property type="match status" value="1"/>
</dbReference>
<organism evidence="3 4">
    <name type="scientific">Candolleomyces eurysporus</name>
    <dbReference type="NCBI Taxonomy" id="2828524"/>
    <lineage>
        <taxon>Eukaryota</taxon>
        <taxon>Fungi</taxon>
        <taxon>Dikarya</taxon>
        <taxon>Basidiomycota</taxon>
        <taxon>Agaricomycotina</taxon>
        <taxon>Agaricomycetes</taxon>
        <taxon>Agaricomycetidae</taxon>
        <taxon>Agaricales</taxon>
        <taxon>Agaricineae</taxon>
        <taxon>Psathyrellaceae</taxon>
        <taxon>Candolleomyces</taxon>
    </lineage>
</organism>
<evidence type="ECO:0000313" key="3">
    <source>
        <dbReference type="EMBL" id="KAJ2937011.1"/>
    </source>
</evidence>
<gene>
    <name evidence="3" type="ORF">H1R20_g80</name>
</gene>
<dbReference type="EMBL" id="JANBPK010000005">
    <property type="protein sequence ID" value="KAJ2937011.1"/>
    <property type="molecule type" value="Genomic_DNA"/>
</dbReference>
<dbReference type="InterPro" id="IPR001810">
    <property type="entry name" value="F-box_dom"/>
</dbReference>
<dbReference type="Pfam" id="PF12937">
    <property type="entry name" value="F-box-like"/>
    <property type="match status" value="1"/>
</dbReference>
<dbReference type="Proteomes" id="UP001140091">
    <property type="component" value="Unassembled WGS sequence"/>
</dbReference>
<feature type="non-terminal residue" evidence="3">
    <location>
        <position position="490"/>
    </location>
</feature>
<evidence type="ECO:0000313" key="4">
    <source>
        <dbReference type="Proteomes" id="UP001140091"/>
    </source>
</evidence>
<feature type="domain" description="F-box" evidence="2">
    <location>
        <begin position="63"/>
        <end position="112"/>
    </location>
</feature>
<dbReference type="SUPFAM" id="SSF52047">
    <property type="entry name" value="RNI-like"/>
    <property type="match status" value="1"/>
</dbReference>